<dbReference type="AlphaFoldDB" id="A0A0C2MUE2"/>
<keyword evidence="2" id="KW-1185">Reference proteome</keyword>
<name>A0A0C2MUE2_THEKT</name>
<proteinExistence type="predicted"/>
<protein>
    <submittedName>
        <fullName evidence="1">Uncharacterized protein</fullName>
    </submittedName>
</protein>
<evidence type="ECO:0000313" key="1">
    <source>
        <dbReference type="EMBL" id="KII65302.1"/>
    </source>
</evidence>
<gene>
    <name evidence="1" type="ORF">RF11_02722</name>
</gene>
<sequence length="103" mass="11686">MENSPHTLVPHVVSITVSSSDLTKNFCLLFLMSLRMKPFISVQVHGEFNMINDFVTNSNIPRHIPAIKIVCSISIRFIGFCQKGQLKIYFVRYLEPADLSSNV</sequence>
<organism evidence="1 2">
    <name type="scientific">Thelohanellus kitauei</name>
    <name type="common">Myxosporean</name>
    <dbReference type="NCBI Taxonomy" id="669202"/>
    <lineage>
        <taxon>Eukaryota</taxon>
        <taxon>Metazoa</taxon>
        <taxon>Cnidaria</taxon>
        <taxon>Myxozoa</taxon>
        <taxon>Myxosporea</taxon>
        <taxon>Bivalvulida</taxon>
        <taxon>Platysporina</taxon>
        <taxon>Myxobolidae</taxon>
        <taxon>Thelohanellus</taxon>
    </lineage>
</organism>
<reference evidence="1 2" key="1">
    <citation type="journal article" date="2014" name="Genome Biol. Evol.">
        <title>The genome of the myxosporean Thelohanellus kitauei shows adaptations to nutrient acquisition within its fish host.</title>
        <authorList>
            <person name="Yang Y."/>
            <person name="Xiong J."/>
            <person name="Zhou Z."/>
            <person name="Huo F."/>
            <person name="Miao W."/>
            <person name="Ran C."/>
            <person name="Liu Y."/>
            <person name="Zhang J."/>
            <person name="Feng J."/>
            <person name="Wang M."/>
            <person name="Wang M."/>
            <person name="Wang L."/>
            <person name="Yao B."/>
        </authorList>
    </citation>
    <scope>NUCLEOTIDE SEQUENCE [LARGE SCALE GENOMIC DNA]</scope>
    <source>
        <strain evidence="1">Wuqing</strain>
    </source>
</reference>
<comment type="caution">
    <text evidence="1">The sequence shown here is derived from an EMBL/GenBank/DDBJ whole genome shotgun (WGS) entry which is preliminary data.</text>
</comment>
<evidence type="ECO:0000313" key="2">
    <source>
        <dbReference type="Proteomes" id="UP000031668"/>
    </source>
</evidence>
<dbReference type="Proteomes" id="UP000031668">
    <property type="component" value="Unassembled WGS sequence"/>
</dbReference>
<dbReference type="EMBL" id="JWZT01003910">
    <property type="protein sequence ID" value="KII65302.1"/>
    <property type="molecule type" value="Genomic_DNA"/>
</dbReference>
<accession>A0A0C2MUE2</accession>